<evidence type="ECO:0000256" key="3">
    <source>
        <dbReference type="ARBA" id="ARBA00022449"/>
    </source>
</evidence>
<feature type="transmembrane region" description="Helical" evidence="10">
    <location>
        <begin position="367"/>
        <end position="388"/>
    </location>
</feature>
<keyword evidence="2" id="KW-0813">Transport</keyword>
<feature type="transmembrane region" description="Helical" evidence="10">
    <location>
        <begin position="273"/>
        <end position="290"/>
    </location>
</feature>
<feature type="transmembrane region" description="Helical" evidence="10">
    <location>
        <begin position="118"/>
        <end position="138"/>
    </location>
</feature>
<evidence type="ECO:0000313" key="13">
    <source>
        <dbReference type="Proteomes" id="UP000001302"/>
    </source>
</evidence>
<keyword evidence="7" id="KW-0406">Ion transport</keyword>
<sequence length="631" mass="68301">MGEYIVLAVTLIGILGIGAQWLAWRTNMPAIVLMSIAGLIIGPLFGILRPEEQFGDFYRPIISIAVAVILFEGGLQLKFSELRGLGRGVGQIVFIGGPLAWLFGAIAGHYVAGLDWPTAILFAGIMIVTGPTVIIPLLRQAKLSTRPSALLKWEGIINDPIGALAAVITYEFVITQYGESLPAFQVFGSLFVGTILCVVWGVLIGLGLAEVFRRGWAPEYLKAPILLSAVLLAFEMANLLQEEGGLLAVTAMGVAMANSKMPSINQIRHFKETIAVLLVAGVFVLLTANLTPQILGQIDLKIMFFVGVMLFVVRPAAIFLATIGTELKWSERALVAWIAPRGIVAVAVSGLFAASMGPDSGFEEGGLMVPLAFAMVFATVVLHGFTIAPLGKLLGLASDAPPGVLIVGASPWSIELAKKIHDLDVPVLVTDPNYRALRGARNAGIPTYYGEILSEVSEHHIEFVRYGHLLALSGNEAHNSLVCTDLAPELSHNSTYQLSAGGKDDSRTSVSFALQGRSFLSDKMGLEDLLQRHWAGWKFQFTRLSEAFPPESYLEQLDDEAIIVMVQRRQGLTFQTAESPIRLQPGDRVLSYVPPEKESRKANAPVDAEGKSEEVRQIEQRKEEVIDDVTP</sequence>
<feature type="transmembrane region" description="Helical" evidence="10">
    <location>
        <begin position="6"/>
        <end position="24"/>
    </location>
</feature>
<keyword evidence="3" id="KW-0050">Antiport</keyword>
<feature type="transmembrane region" description="Helical" evidence="10">
    <location>
        <begin position="89"/>
        <end position="112"/>
    </location>
</feature>
<evidence type="ECO:0000256" key="10">
    <source>
        <dbReference type="SAM" id="Phobius"/>
    </source>
</evidence>
<dbReference type="Pfam" id="PF00999">
    <property type="entry name" value="Na_H_Exchanger"/>
    <property type="match status" value="1"/>
</dbReference>
<evidence type="ECO:0000256" key="5">
    <source>
        <dbReference type="ARBA" id="ARBA00022692"/>
    </source>
</evidence>
<reference evidence="12 13" key="2">
    <citation type="journal article" date="2011" name="J. Bacteriol.">
        <title>Complete genome sequence of strain HTCC2503T of Parvularcula bermudensis, the type species of the order "Parvularculales" in the class Alphaproteobacteria.</title>
        <authorList>
            <person name="Oh H.M."/>
            <person name="Kang I."/>
            <person name="Vergin K.L."/>
            <person name="Kang D."/>
            <person name="Rhee K.H."/>
            <person name="Giovannoni S.J."/>
            <person name="Cho J.C."/>
        </authorList>
    </citation>
    <scope>NUCLEOTIDE SEQUENCE [LARGE SCALE GENOMIC DNA]</scope>
    <source>
        <strain evidence="13">ATCC BAA-594 / HTCC2503 / KCTC 12087</strain>
    </source>
</reference>
<keyword evidence="5 10" id="KW-0812">Transmembrane</keyword>
<feature type="transmembrane region" description="Helical" evidence="10">
    <location>
        <begin position="60"/>
        <end position="77"/>
    </location>
</feature>
<evidence type="ECO:0000256" key="8">
    <source>
        <dbReference type="ARBA" id="ARBA00023136"/>
    </source>
</evidence>
<gene>
    <name evidence="12" type="ordered locus">PB2503_12089</name>
</gene>
<evidence type="ECO:0000256" key="4">
    <source>
        <dbReference type="ARBA" id="ARBA00022475"/>
    </source>
</evidence>
<evidence type="ECO:0000313" key="12">
    <source>
        <dbReference type="EMBL" id="ADM10460.1"/>
    </source>
</evidence>
<dbReference type="PANTHER" id="PTHR32507:SF0">
    <property type="entry name" value="NA(+)_H(+) ANTIPORTER 2-RELATED"/>
    <property type="match status" value="1"/>
</dbReference>
<evidence type="ECO:0000256" key="2">
    <source>
        <dbReference type="ARBA" id="ARBA00022448"/>
    </source>
</evidence>
<keyword evidence="8 10" id="KW-0472">Membrane</keyword>
<feature type="compositionally biased region" description="Basic and acidic residues" evidence="9">
    <location>
        <begin position="608"/>
        <end position="624"/>
    </location>
</feature>
<dbReference type="InterPro" id="IPR038770">
    <property type="entry name" value="Na+/solute_symporter_sf"/>
</dbReference>
<feature type="transmembrane region" description="Helical" evidence="10">
    <location>
        <begin position="184"/>
        <end position="208"/>
    </location>
</feature>
<evidence type="ECO:0000256" key="9">
    <source>
        <dbReference type="SAM" id="MobiDB-lite"/>
    </source>
</evidence>
<organism evidence="12 13">
    <name type="scientific">Parvularcula bermudensis (strain ATCC BAA-594 / HTCC2503 / KCTC 12087)</name>
    <dbReference type="NCBI Taxonomy" id="314260"/>
    <lineage>
        <taxon>Bacteria</taxon>
        <taxon>Pseudomonadati</taxon>
        <taxon>Pseudomonadota</taxon>
        <taxon>Alphaproteobacteria</taxon>
        <taxon>Parvularculales</taxon>
        <taxon>Parvularculaceae</taxon>
        <taxon>Parvularcula</taxon>
    </lineage>
</organism>
<dbReference type="GO" id="GO:0005886">
    <property type="term" value="C:plasma membrane"/>
    <property type="evidence" value="ECO:0007669"/>
    <property type="project" value="UniProtKB-SubCell"/>
</dbReference>
<proteinExistence type="predicted"/>
<evidence type="ECO:0000256" key="7">
    <source>
        <dbReference type="ARBA" id="ARBA00023065"/>
    </source>
</evidence>
<dbReference type="STRING" id="314260.PB2503_12089"/>
<evidence type="ECO:0000259" key="11">
    <source>
        <dbReference type="Pfam" id="PF00999"/>
    </source>
</evidence>
<feature type="transmembrane region" description="Helical" evidence="10">
    <location>
        <begin position="159"/>
        <end position="178"/>
    </location>
</feature>
<dbReference type="Gene3D" id="1.20.1530.20">
    <property type="match status" value="1"/>
</dbReference>
<accession>E0TEI8</accession>
<protein>
    <submittedName>
        <fullName evidence="12">Na(+):H(+) antiporter</fullName>
    </submittedName>
</protein>
<keyword evidence="6 10" id="KW-1133">Transmembrane helix</keyword>
<name>E0TEI8_PARBH</name>
<dbReference type="AlphaFoldDB" id="E0TEI8"/>
<feature type="transmembrane region" description="Helical" evidence="10">
    <location>
        <begin position="334"/>
        <end position="355"/>
    </location>
</feature>
<dbReference type="EMBL" id="CP002156">
    <property type="protein sequence ID" value="ADM10460.1"/>
    <property type="molecule type" value="Genomic_DNA"/>
</dbReference>
<dbReference type="GO" id="GO:0015297">
    <property type="term" value="F:antiporter activity"/>
    <property type="evidence" value="ECO:0007669"/>
    <property type="project" value="UniProtKB-KW"/>
</dbReference>
<dbReference type="eggNOG" id="COG0025">
    <property type="taxonomic scope" value="Bacteria"/>
</dbReference>
<keyword evidence="13" id="KW-1185">Reference proteome</keyword>
<dbReference type="Proteomes" id="UP000001302">
    <property type="component" value="Chromosome"/>
</dbReference>
<reference evidence="13" key="1">
    <citation type="submission" date="2010-08" db="EMBL/GenBank/DDBJ databases">
        <title>Genome sequence of Parvularcula bermudensis HTCC2503.</title>
        <authorList>
            <person name="Kang D.-M."/>
            <person name="Oh H.-M."/>
            <person name="Cho J.-C."/>
        </authorList>
    </citation>
    <scope>NUCLEOTIDE SEQUENCE [LARGE SCALE GENOMIC DNA]</scope>
    <source>
        <strain evidence="13">ATCC BAA-594 / HTCC2503 / KCTC 12087</strain>
    </source>
</reference>
<dbReference type="PANTHER" id="PTHR32507">
    <property type="entry name" value="NA(+)/H(+) ANTIPORTER 1"/>
    <property type="match status" value="1"/>
</dbReference>
<dbReference type="HOGENOM" id="CLU_005912_10_1_5"/>
<dbReference type="OrthoDB" id="570124at2"/>
<dbReference type="KEGG" id="pbr:PB2503_12089"/>
<keyword evidence="4" id="KW-1003">Cell membrane</keyword>
<comment type="subcellular location">
    <subcellularLocation>
        <location evidence="1">Cell membrane</location>
        <topology evidence="1">Multi-pass membrane protein</topology>
    </subcellularLocation>
</comment>
<dbReference type="RefSeq" id="WP_013301434.1">
    <property type="nucleotide sequence ID" value="NC_014414.1"/>
</dbReference>
<feature type="domain" description="Cation/H+ exchanger transmembrane" evidence="11">
    <location>
        <begin position="22"/>
        <end position="391"/>
    </location>
</feature>
<dbReference type="GO" id="GO:1902600">
    <property type="term" value="P:proton transmembrane transport"/>
    <property type="evidence" value="ECO:0007669"/>
    <property type="project" value="InterPro"/>
</dbReference>
<evidence type="ECO:0000256" key="6">
    <source>
        <dbReference type="ARBA" id="ARBA00022989"/>
    </source>
</evidence>
<feature type="region of interest" description="Disordered" evidence="9">
    <location>
        <begin position="592"/>
        <end position="631"/>
    </location>
</feature>
<feature type="transmembrane region" description="Helical" evidence="10">
    <location>
        <begin position="31"/>
        <end position="48"/>
    </location>
</feature>
<feature type="transmembrane region" description="Helical" evidence="10">
    <location>
        <begin position="302"/>
        <end position="322"/>
    </location>
</feature>
<dbReference type="InterPro" id="IPR006153">
    <property type="entry name" value="Cation/H_exchanger_TM"/>
</dbReference>
<evidence type="ECO:0000256" key="1">
    <source>
        <dbReference type="ARBA" id="ARBA00004651"/>
    </source>
</evidence>